<sequence length="318" mass="36149">LEGYLHQLSPIKAATKLQTNFFDCSLQTSEKDSVHLVCYSPKQRPTLQQAFAPFQITLLRKEPYEKKEVYEDPKANKARKDRQLSDLHKDLSLDEKTMPHIYDIVTLRQLHDLLLDEKTMPHPLKGIFTCEEALEAPIYQRIDLKVKDITKQPDKQAIGKNDKTYYKVECMVADCTNSIKLILWEDTIDKVSAGKSYLLQNVTVHSFDNTKFVNTNKTTVVQEADEITDANTNTPGLQENHLTGQCVGIEIKKNMSCLVCNHSLPDDLTQEETIVCPLCKVTTLSSLLNTKLVGHVLIITEKAMHSYTCFNDALESYL</sequence>
<organism evidence="1 2">
    <name type="scientific">Pocillopora damicornis</name>
    <name type="common">Cauliflower coral</name>
    <name type="synonym">Millepora damicornis</name>
    <dbReference type="NCBI Taxonomy" id="46731"/>
    <lineage>
        <taxon>Eukaryota</taxon>
        <taxon>Metazoa</taxon>
        <taxon>Cnidaria</taxon>
        <taxon>Anthozoa</taxon>
        <taxon>Hexacorallia</taxon>
        <taxon>Scleractinia</taxon>
        <taxon>Astrocoeniina</taxon>
        <taxon>Pocilloporidae</taxon>
        <taxon>Pocillopora</taxon>
    </lineage>
</organism>
<name>A0A3M6UR72_POCDA</name>
<reference evidence="1 2" key="1">
    <citation type="journal article" date="2018" name="Sci. Rep.">
        <title>Comparative analysis of the Pocillopora damicornis genome highlights role of immune system in coral evolution.</title>
        <authorList>
            <person name="Cunning R."/>
            <person name="Bay R.A."/>
            <person name="Gillette P."/>
            <person name="Baker A.C."/>
            <person name="Traylor-Knowles N."/>
        </authorList>
    </citation>
    <scope>NUCLEOTIDE SEQUENCE [LARGE SCALE GENOMIC DNA]</scope>
    <source>
        <strain evidence="1">RSMAS</strain>
        <tissue evidence="1">Whole animal</tissue>
    </source>
</reference>
<feature type="non-terminal residue" evidence="1">
    <location>
        <position position="318"/>
    </location>
</feature>
<dbReference type="EMBL" id="RCHS01000927">
    <property type="protein sequence ID" value="RMX56099.1"/>
    <property type="molecule type" value="Genomic_DNA"/>
</dbReference>
<accession>A0A3M6UR72</accession>
<protein>
    <submittedName>
        <fullName evidence="1">Uncharacterized protein</fullName>
    </submittedName>
</protein>
<gene>
    <name evidence="1" type="ORF">pdam_00010399</name>
</gene>
<keyword evidence="2" id="KW-1185">Reference proteome</keyword>
<dbReference type="OrthoDB" id="5970753at2759"/>
<evidence type="ECO:0000313" key="1">
    <source>
        <dbReference type="EMBL" id="RMX56099.1"/>
    </source>
</evidence>
<proteinExistence type="predicted"/>
<dbReference type="Proteomes" id="UP000275408">
    <property type="component" value="Unassembled WGS sequence"/>
</dbReference>
<comment type="caution">
    <text evidence="1">The sequence shown here is derived from an EMBL/GenBank/DDBJ whole genome shotgun (WGS) entry which is preliminary data.</text>
</comment>
<dbReference type="SUPFAM" id="SSF50249">
    <property type="entry name" value="Nucleic acid-binding proteins"/>
    <property type="match status" value="1"/>
</dbReference>
<dbReference type="AlphaFoldDB" id="A0A3M6UR72"/>
<evidence type="ECO:0000313" key="2">
    <source>
        <dbReference type="Proteomes" id="UP000275408"/>
    </source>
</evidence>
<dbReference type="Gene3D" id="2.40.50.140">
    <property type="entry name" value="Nucleic acid-binding proteins"/>
    <property type="match status" value="1"/>
</dbReference>
<dbReference type="InterPro" id="IPR012340">
    <property type="entry name" value="NA-bd_OB-fold"/>
</dbReference>
<feature type="non-terminal residue" evidence="1">
    <location>
        <position position="1"/>
    </location>
</feature>